<feature type="domain" description="CheW-like" evidence="1">
    <location>
        <begin position="1"/>
        <end position="144"/>
    </location>
</feature>
<dbReference type="SMART" id="SM00260">
    <property type="entry name" value="CheW"/>
    <property type="match status" value="1"/>
</dbReference>
<dbReference type="GO" id="GO:0006935">
    <property type="term" value="P:chemotaxis"/>
    <property type="evidence" value="ECO:0007669"/>
    <property type="project" value="InterPro"/>
</dbReference>
<dbReference type="InterPro" id="IPR039315">
    <property type="entry name" value="CheW"/>
</dbReference>
<dbReference type="Gene3D" id="2.40.50.180">
    <property type="entry name" value="CheA-289, Domain 4"/>
    <property type="match status" value="1"/>
</dbReference>
<evidence type="ECO:0000259" key="1">
    <source>
        <dbReference type="PROSITE" id="PS50851"/>
    </source>
</evidence>
<dbReference type="Proteomes" id="UP000325755">
    <property type="component" value="Chromosome"/>
</dbReference>
<reference evidence="2 3" key="1">
    <citation type="submission" date="2019-09" db="EMBL/GenBank/DDBJ databases">
        <title>Ecophysiology of the spiral-shaped methanotroph Methylospira mobilis as revealed by the complete genome sequence.</title>
        <authorList>
            <person name="Oshkin I.Y."/>
            <person name="Dedysh S.N."/>
            <person name="Miroshnikov K."/>
            <person name="Danilova O.V."/>
            <person name="Hakobyan A."/>
            <person name="Liesack W."/>
        </authorList>
    </citation>
    <scope>NUCLEOTIDE SEQUENCE [LARGE SCALE GENOMIC DNA]</scope>
    <source>
        <strain evidence="2 3">Shm1</strain>
    </source>
</reference>
<dbReference type="PANTHER" id="PTHR22617">
    <property type="entry name" value="CHEMOTAXIS SENSOR HISTIDINE KINASE-RELATED"/>
    <property type="match status" value="1"/>
</dbReference>
<dbReference type="Gene3D" id="2.30.30.40">
    <property type="entry name" value="SH3 Domains"/>
    <property type="match status" value="1"/>
</dbReference>
<organism evidence="2 3">
    <name type="scientific">Candidatus Methylospira mobilis</name>
    <dbReference type="NCBI Taxonomy" id="1808979"/>
    <lineage>
        <taxon>Bacteria</taxon>
        <taxon>Pseudomonadati</taxon>
        <taxon>Pseudomonadota</taxon>
        <taxon>Gammaproteobacteria</taxon>
        <taxon>Methylococcales</taxon>
        <taxon>Methylococcaceae</taxon>
        <taxon>Candidatus Methylospira</taxon>
    </lineage>
</organism>
<accession>A0A5Q0BGW1</accession>
<dbReference type="AlphaFoldDB" id="A0A5Q0BGW1"/>
<dbReference type="InParanoid" id="A0A5Q0BGW1"/>
<sequence length="152" mass="16484">MLLVPFQLGGEHYALPASGIIAITQVPHLHALPRAPEWIKGLFRYQGAVLPAVDMGTLITGTPCRDWLSTRLLLVGTEEDHDSRKPAIGLVAERVTSTLSIDQNSLSETGVQFATAPWLGSVAALDHALLQLIRWEPLLTDDLARLCAETAL</sequence>
<evidence type="ECO:0000313" key="2">
    <source>
        <dbReference type="EMBL" id="QFY43105.1"/>
    </source>
</evidence>
<keyword evidence="3" id="KW-1185">Reference proteome</keyword>
<dbReference type="GO" id="GO:0007165">
    <property type="term" value="P:signal transduction"/>
    <property type="evidence" value="ECO:0007669"/>
    <property type="project" value="InterPro"/>
</dbReference>
<proteinExistence type="predicted"/>
<evidence type="ECO:0000313" key="3">
    <source>
        <dbReference type="Proteomes" id="UP000325755"/>
    </source>
</evidence>
<dbReference type="PROSITE" id="PS50851">
    <property type="entry name" value="CHEW"/>
    <property type="match status" value="1"/>
</dbReference>
<name>A0A5Q0BGW1_9GAMM</name>
<dbReference type="GO" id="GO:0005829">
    <property type="term" value="C:cytosol"/>
    <property type="evidence" value="ECO:0007669"/>
    <property type="project" value="TreeGrafter"/>
</dbReference>
<dbReference type="EMBL" id="CP044205">
    <property type="protein sequence ID" value="QFY43105.1"/>
    <property type="molecule type" value="Genomic_DNA"/>
</dbReference>
<dbReference type="OrthoDB" id="9790406at2"/>
<gene>
    <name evidence="2" type="ORF">F6R98_11135</name>
</gene>
<dbReference type="PANTHER" id="PTHR22617:SF43">
    <property type="entry name" value="PROTEIN PILI"/>
    <property type="match status" value="1"/>
</dbReference>
<dbReference type="InterPro" id="IPR002545">
    <property type="entry name" value="CheW-lke_dom"/>
</dbReference>
<dbReference type="KEGG" id="mmob:F6R98_11135"/>
<dbReference type="Pfam" id="PF01584">
    <property type="entry name" value="CheW"/>
    <property type="match status" value="1"/>
</dbReference>
<dbReference type="InterPro" id="IPR036061">
    <property type="entry name" value="CheW-like_dom_sf"/>
</dbReference>
<dbReference type="SUPFAM" id="SSF50341">
    <property type="entry name" value="CheW-like"/>
    <property type="match status" value="1"/>
</dbReference>
<protein>
    <submittedName>
        <fullName evidence="2">Chemotaxis protein CheW</fullName>
    </submittedName>
</protein>
<dbReference type="RefSeq" id="WP_153249089.1">
    <property type="nucleotide sequence ID" value="NZ_CP044205.1"/>
</dbReference>